<dbReference type="AlphaFoldDB" id="A0A917PM99"/>
<evidence type="ECO:0000313" key="2">
    <source>
        <dbReference type="Proteomes" id="UP000635726"/>
    </source>
</evidence>
<sequence length="174" mass="19007">MKLVFLYGPPGTGKLTVARELARLTGFRLFHNHLTVDLAASLFAHGSPEYMNYVRHLRCEAFERAAAAGVSLIFTFWYSSVSGPSVERYRSVVESHGGEVLYVRLHCRPEVLEARVASPSRQGWKIASVPQLRDALAQSPGSFGTIPGTTLHIDTSDLEPDAAARQIAAHFGLG</sequence>
<accession>A0A917PM99</accession>
<evidence type="ECO:0000313" key="1">
    <source>
        <dbReference type="EMBL" id="GGJ84801.1"/>
    </source>
</evidence>
<dbReference type="EMBL" id="BMOE01000013">
    <property type="protein sequence ID" value="GGJ84801.1"/>
    <property type="molecule type" value="Genomic_DNA"/>
</dbReference>
<dbReference type="SUPFAM" id="SSF52540">
    <property type="entry name" value="P-loop containing nucleoside triphosphate hydrolases"/>
    <property type="match status" value="1"/>
</dbReference>
<evidence type="ECO:0008006" key="3">
    <source>
        <dbReference type="Google" id="ProtNLM"/>
    </source>
</evidence>
<keyword evidence="2" id="KW-1185">Reference proteome</keyword>
<proteinExistence type="predicted"/>
<name>A0A917PM99_9DEIO</name>
<dbReference type="InterPro" id="IPR027417">
    <property type="entry name" value="P-loop_NTPase"/>
</dbReference>
<protein>
    <recommendedName>
        <fullName evidence="3">Shikimate kinase</fullName>
    </recommendedName>
</protein>
<dbReference type="Pfam" id="PF13671">
    <property type="entry name" value="AAA_33"/>
    <property type="match status" value="1"/>
</dbReference>
<dbReference type="RefSeq" id="WP_188964200.1">
    <property type="nucleotide sequence ID" value="NZ_BMOE01000013.1"/>
</dbReference>
<comment type="caution">
    <text evidence="1">The sequence shown here is derived from an EMBL/GenBank/DDBJ whole genome shotgun (WGS) entry which is preliminary data.</text>
</comment>
<organism evidence="1 2">
    <name type="scientific">Deinococcus aquiradiocola</name>
    <dbReference type="NCBI Taxonomy" id="393059"/>
    <lineage>
        <taxon>Bacteria</taxon>
        <taxon>Thermotogati</taxon>
        <taxon>Deinococcota</taxon>
        <taxon>Deinococci</taxon>
        <taxon>Deinococcales</taxon>
        <taxon>Deinococcaceae</taxon>
        <taxon>Deinococcus</taxon>
    </lineage>
</organism>
<reference evidence="1" key="2">
    <citation type="submission" date="2020-09" db="EMBL/GenBank/DDBJ databases">
        <authorList>
            <person name="Sun Q."/>
            <person name="Ohkuma M."/>
        </authorList>
    </citation>
    <scope>NUCLEOTIDE SEQUENCE</scope>
    <source>
        <strain evidence="1">JCM 14371</strain>
    </source>
</reference>
<dbReference type="Proteomes" id="UP000635726">
    <property type="component" value="Unassembled WGS sequence"/>
</dbReference>
<gene>
    <name evidence="1" type="ORF">GCM10008939_30890</name>
</gene>
<reference evidence="1" key="1">
    <citation type="journal article" date="2014" name="Int. J. Syst. Evol. Microbiol.">
        <title>Complete genome sequence of Corynebacterium casei LMG S-19264T (=DSM 44701T), isolated from a smear-ripened cheese.</title>
        <authorList>
            <consortium name="US DOE Joint Genome Institute (JGI-PGF)"/>
            <person name="Walter F."/>
            <person name="Albersmeier A."/>
            <person name="Kalinowski J."/>
            <person name="Ruckert C."/>
        </authorList>
    </citation>
    <scope>NUCLEOTIDE SEQUENCE</scope>
    <source>
        <strain evidence="1">JCM 14371</strain>
    </source>
</reference>
<dbReference type="Gene3D" id="3.40.50.300">
    <property type="entry name" value="P-loop containing nucleotide triphosphate hydrolases"/>
    <property type="match status" value="1"/>
</dbReference>